<evidence type="ECO:0000259" key="5">
    <source>
        <dbReference type="Pfam" id="PF02223"/>
    </source>
</evidence>
<dbReference type="SUPFAM" id="SSF52540">
    <property type="entry name" value="P-loop containing nucleoside triphosphate hydrolases"/>
    <property type="match status" value="1"/>
</dbReference>
<dbReference type="EMBL" id="QLTT01000014">
    <property type="protein sequence ID" value="RAS59416.1"/>
    <property type="molecule type" value="Genomic_DNA"/>
</dbReference>
<dbReference type="PANTHER" id="PTHR10344:SF4">
    <property type="entry name" value="UMP-CMP KINASE 2, MITOCHONDRIAL"/>
    <property type="match status" value="1"/>
</dbReference>
<keyword evidence="7" id="KW-1185">Reference proteome</keyword>
<protein>
    <recommendedName>
        <fullName evidence="2">Thymidylate kinase</fullName>
    </recommendedName>
</protein>
<gene>
    <name evidence="6" type="ORF">C8D87_11428</name>
</gene>
<comment type="similarity">
    <text evidence="1">Belongs to the thymidylate kinase family.</text>
</comment>
<feature type="domain" description="Thymidylate kinase-like" evidence="5">
    <location>
        <begin position="35"/>
        <end position="216"/>
    </location>
</feature>
<keyword evidence="6" id="KW-0418">Kinase</keyword>
<evidence type="ECO:0000256" key="2">
    <source>
        <dbReference type="ARBA" id="ARBA00017144"/>
    </source>
</evidence>
<keyword evidence="6" id="KW-0808">Transferase</keyword>
<dbReference type="InterPro" id="IPR027417">
    <property type="entry name" value="P-loop_NTPase"/>
</dbReference>
<keyword evidence="4" id="KW-0067">ATP-binding</keyword>
<dbReference type="Gene3D" id="3.40.50.300">
    <property type="entry name" value="P-loop containing nucleotide triphosphate hydrolases"/>
    <property type="match status" value="1"/>
</dbReference>
<dbReference type="PANTHER" id="PTHR10344">
    <property type="entry name" value="THYMIDYLATE KINASE"/>
    <property type="match status" value="1"/>
</dbReference>
<accession>A0ABX9DVU6</accession>
<evidence type="ECO:0000256" key="1">
    <source>
        <dbReference type="ARBA" id="ARBA00009776"/>
    </source>
</evidence>
<name>A0ABX9DVU6_9PSEU</name>
<organism evidence="6 7">
    <name type="scientific">Lentzea atacamensis</name>
    <dbReference type="NCBI Taxonomy" id="531938"/>
    <lineage>
        <taxon>Bacteria</taxon>
        <taxon>Bacillati</taxon>
        <taxon>Actinomycetota</taxon>
        <taxon>Actinomycetes</taxon>
        <taxon>Pseudonocardiales</taxon>
        <taxon>Pseudonocardiaceae</taxon>
        <taxon>Lentzea</taxon>
    </lineage>
</organism>
<evidence type="ECO:0000256" key="3">
    <source>
        <dbReference type="ARBA" id="ARBA00022741"/>
    </source>
</evidence>
<dbReference type="Proteomes" id="UP000248714">
    <property type="component" value="Unassembled WGS sequence"/>
</dbReference>
<evidence type="ECO:0000256" key="4">
    <source>
        <dbReference type="ARBA" id="ARBA00022840"/>
    </source>
</evidence>
<proteinExistence type="inferred from homology"/>
<keyword evidence="3" id="KW-0547">Nucleotide-binding</keyword>
<dbReference type="GO" id="GO:0016301">
    <property type="term" value="F:kinase activity"/>
    <property type="evidence" value="ECO:0007669"/>
    <property type="project" value="UniProtKB-KW"/>
</dbReference>
<dbReference type="Pfam" id="PF02223">
    <property type="entry name" value="Thymidylate_kin"/>
    <property type="match status" value="1"/>
</dbReference>
<dbReference type="InterPro" id="IPR039430">
    <property type="entry name" value="Thymidylate_kin-like_dom"/>
</dbReference>
<sequence>MCCCGVIALAAETHVGAGFAPPPVIGLDRGVLITVEGVWGAGKTTAASDLGRRLTAAGFSTAVLHYGPLDEVTGRLAELLDSRPLRARSGLGGYRLPHHATVDVLARLAREAFHHRHTYAAALAGHDVVVVDHGVYSKIAYAVTVLGEQHPHEQVQELLDRVRAVVDPWFLHPDLAVWLDVPWPLARERAIARGHGGGTPGSVERLVFLPRYAAAYRLVAATYSGRVRRILAAARCPPCVHTDVAAHVAALLRTDLPAGPQPACSCP</sequence>
<reference evidence="6 7" key="1">
    <citation type="submission" date="2018-06" db="EMBL/GenBank/DDBJ databases">
        <title>Genomic Encyclopedia of Type Strains, Phase IV (KMG-IV): sequencing the most valuable type-strain genomes for metagenomic binning, comparative biology and taxonomic classification.</title>
        <authorList>
            <person name="Goeker M."/>
        </authorList>
    </citation>
    <scope>NUCLEOTIDE SEQUENCE [LARGE SCALE GENOMIC DNA]</scope>
    <source>
        <strain evidence="6 7">DSM 45479</strain>
    </source>
</reference>
<evidence type="ECO:0000313" key="7">
    <source>
        <dbReference type="Proteomes" id="UP000248714"/>
    </source>
</evidence>
<evidence type="ECO:0000313" key="6">
    <source>
        <dbReference type="EMBL" id="RAS59416.1"/>
    </source>
</evidence>
<comment type="caution">
    <text evidence="6">The sequence shown here is derived from an EMBL/GenBank/DDBJ whole genome shotgun (WGS) entry which is preliminary data.</text>
</comment>